<evidence type="ECO:0000313" key="1">
    <source>
        <dbReference type="EMBL" id="KAG6369032.1"/>
    </source>
</evidence>
<sequence>MYGEGHCAFFRLQEELMKCTADTSLFDWCGRRSPINSFLAYEAECFIEPNLPSLYIADSGEVTFRVILDIFRAIFGTFTSGFLAAIREVNGRIIHTIKSTPPGHTIINGELNLPLFEHQVDTCERLEVGVFEELKRMKVAKSVMYVAALSRYRSVSDCGD</sequence>
<dbReference type="Proteomes" id="UP000683000">
    <property type="component" value="Unassembled WGS sequence"/>
</dbReference>
<dbReference type="OrthoDB" id="2655308at2759"/>
<name>A0A8I2YBV9_9AGAM</name>
<proteinExistence type="predicted"/>
<gene>
    <name evidence="1" type="ORF">JVT61DRAFT_1957</name>
</gene>
<organism evidence="1 2">
    <name type="scientific">Boletus reticuloceps</name>
    <dbReference type="NCBI Taxonomy" id="495285"/>
    <lineage>
        <taxon>Eukaryota</taxon>
        <taxon>Fungi</taxon>
        <taxon>Dikarya</taxon>
        <taxon>Basidiomycota</taxon>
        <taxon>Agaricomycotina</taxon>
        <taxon>Agaricomycetes</taxon>
        <taxon>Agaricomycetidae</taxon>
        <taxon>Boletales</taxon>
        <taxon>Boletineae</taxon>
        <taxon>Boletaceae</taxon>
        <taxon>Boletoideae</taxon>
        <taxon>Boletus</taxon>
    </lineage>
</organism>
<accession>A0A8I2YBV9</accession>
<reference evidence="1" key="1">
    <citation type="submission" date="2021-03" db="EMBL/GenBank/DDBJ databases">
        <title>Evolutionary innovations through gain and loss of genes in the ectomycorrhizal Boletales.</title>
        <authorList>
            <person name="Wu G."/>
            <person name="Miyauchi S."/>
            <person name="Morin E."/>
            <person name="Yang Z.-L."/>
            <person name="Xu J."/>
            <person name="Martin F.M."/>
        </authorList>
    </citation>
    <scope>NUCLEOTIDE SEQUENCE</scope>
    <source>
        <strain evidence="1">BR01</strain>
    </source>
</reference>
<dbReference type="EMBL" id="JAGFBS010000117">
    <property type="protein sequence ID" value="KAG6369032.1"/>
    <property type="molecule type" value="Genomic_DNA"/>
</dbReference>
<keyword evidence="2" id="KW-1185">Reference proteome</keyword>
<comment type="caution">
    <text evidence="1">The sequence shown here is derived from an EMBL/GenBank/DDBJ whole genome shotgun (WGS) entry which is preliminary data.</text>
</comment>
<protein>
    <submittedName>
        <fullName evidence="1">Uncharacterized protein</fullName>
    </submittedName>
</protein>
<evidence type="ECO:0000313" key="2">
    <source>
        <dbReference type="Proteomes" id="UP000683000"/>
    </source>
</evidence>
<dbReference type="AlphaFoldDB" id="A0A8I2YBV9"/>